<feature type="domain" description="Glycosyl transferase family 1" evidence="1">
    <location>
        <begin position="186"/>
        <end position="347"/>
    </location>
</feature>
<keyword evidence="4" id="KW-1185">Reference proteome</keyword>
<dbReference type="Pfam" id="PF13439">
    <property type="entry name" value="Glyco_transf_4"/>
    <property type="match status" value="1"/>
</dbReference>
<dbReference type="GO" id="GO:0016757">
    <property type="term" value="F:glycosyltransferase activity"/>
    <property type="evidence" value="ECO:0007669"/>
    <property type="project" value="InterPro"/>
</dbReference>
<feature type="domain" description="Glycosyltransferase subfamily 4-like N-terminal" evidence="2">
    <location>
        <begin position="25"/>
        <end position="180"/>
    </location>
</feature>
<accession>A0A0S2FB91</accession>
<name>A0A0S2FB91_LYSAN</name>
<evidence type="ECO:0000313" key="3">
    <source>
        <dbReference type="EMBL" id="ALN80809.1"/>
    </source>
</evidence>
<dbReference type="AlphaFoldDB" id="A0A0S2FB91"/>
<dbReference type="eggNOG" id="COG0438">
    <property type="taxonomic scope" value="Bacteria"/>
</dbReference>
<dbReference type="Pfam" id="PF00534">
    <property type="entry name" value="Glycos_transf_1"/>
    <property type="match status" value="1"/>
</dbReference>
<sequence>MSGIVIATPRPGRALYLINGEHYAGAERVQDLLAQQLPKFGWQVDFACLKAGAFERVRESSGSALTTVPMRSRLDFKPAGEVAQLLREGGYDLLHTHTARSALIGRFAAHRAAKPMVHHVHSRTDRDTESAVRNRINSAIQHFSLRRADRLIAVSDSTRDYLRRIGYEDGLIRTVANGVPAVAEVREWRAPESQWVLGMVALFRPRKGIEVLIEALASLRAAGRPVSLRAVGGFESEAYRQQVLAYAKARGVAEHIVWTGFTRDIGAELARIDLFALPSLYGEGLPMVLIEALAVGLPVVATDNEGIPEVLGNGRAGLLVEPGDAAAFAHAVATLIEQPQRARAMARVGLQRQRERYSDLAMAREVAAVYEELRAEGAFA</sequence>
<dbReference type="Gene3D" id="3.40.50.2000">
    <property type="entry name" value="Glycogen Phosphorylase B"/>
    <property type="match status" value="2"/>
</dbReference>
<dbReference type="SUPFAM" id="SSF53756">
    <property type="entry name" value="UDP-Glycosyltransferase/glycogen phosphorylase"/>
    <property type="match status" value="1"/>
</dbReference>
<dbReference type="RefSeq" id="WP_057918021.1">
    <property type="nucleotide sequence ID" value="NZ_CP011129.1"/>
</dbReference>
<dbReference type="PANTHER" id="PTHR12526">
    <property type="entry name" value="GLYCOSYLTRANSFERASE"/>
    <property type="match status" value="1"/>
</dbReference>
<dbReference type="EMBL" id="CP011129">
    <property type="protein sequence ID" value="ALN80809.1"/>
    <property type="molecule type" value="Genomic_DNA"/>
</dbReference>
<dbReference type="KEGG" id="lab:LA76x_2679"/>
<dbReference type="PANTHER" id="PTHR12526:SF636">
    <property type="entry name" value="BLL3647 PROTEIN"/>
    <property type="match status" value="1"/>
</dbReference>
<evidence type="ECO:0000313" key="4">
    <source>
        <dbReference type="Proteomes" id="UP000060787"/>
    </source>
</evidence>
<organism evidence="3 4">
    <name type="scientific">Lysobacter antibioticus</name>
    <dbReference type="NCBI Taxonomy" id="84531"/>
    <lineage>
        <taxon>Bacteria</taxon>
        <taxon>Pseudomonadati</taxon>
        <taxon>Pseudomonadota</taxon>
        <taxon>Gammaproteobacteria</taxon>
        <taxon>Lysobacterales</taxon>
        <taxon>Lysobacteraceae</taxon>
        <taxon>Lysobacter</taxon>
    </lineage>
</organism>
<dbReference type="STRING" id="84531.LA76x_2679"/>
<dbReference type="GO" id="GO:1901135">
    <property type="term" value="P:carbohydrate derivative metabolic process"/>
    <property type="evidence" value="ECO:0007669"/>
    <property type="project" value="UniProtKB-ARBA"/>
</dbReference>
<dbReference type="InterPro" id="IPR028098">
    <property type="entry name" value="Glyco_trans_4-like_N"/>
</dbReference>
<dbReference type="PATRIC" id="fig|84531.8.peg.2691"/>
<evidence type="ECO:0000259" key="1">
    <source>
        <dbReference type="Pfam" id="PF00534"/>
    </source>
</evidence>
<dbReference type="Proteomes" id="UP000060787">
    <property type="component" value="Chromosome"/>
</dbReference>
<evidence type="ECO:0000259" key="2">
    <source>
        <dbReference type="Pfam" id="PF13439"/>
    </source>
</evidence>
<dbReference type="InterPro" id="IPR001296">
    <property type="entry name" value="Glyco_trans_1"/>
</dbReference>
<reference evidence="3 4" key="1">
    <citation type="journal article" date="2015" name="BMC Genomics">
        <title>Comparative genomics and metabolic profiling of the genus Lysobacter.</title>
        <authorList>
            <person name="de Bruijn I."/>
            <person name="Cheng X."/>
            <person name="de Jager V."/>
            <person name="Exposito R.G."/>
            <person name="Watrous J."/>
            <person name="Patel N."/>
            <person name="Postma J."/>
            <person name="Dorrestein P.C."/>
            <person name="Kobayashi D."/>
            <person name="Raaijmakers J.M."/>
        </authorList>
    </citation>
    <scope>NUCLEOTIDE SEQUENCE [LARGE SCALE GENOMIC DNA]</scope>
    <source>
        <strain evidence="3 4">76</strain>
    </source>
</reference>
<protein>
    <submittedName>
        <fullName evidence="3">Glycosyl transferases group 1 family protein</fullName>
    </submittedName>
</protein>
<proteinExistence type="predicted"/>
<gene>
    <name evidence="3" type="ORF">LA76x_2679</name>
</gene>
<keyword evidence="3" id="KW-0808">Transferase</keyword>